<proteinExistence type="predicted"/>
<comment type="caution">
    <text evidence="1">The sequence shown here is derived from an EMBL/GenBank/DDBJ whole genome shotgun (WGS) entry which is preliminary data.</text>
</comment>
<reference evidence="1" key="1">
    <citation type="submission" date="2022-02" db="EMBL/GenBank/DDBJ databases">
        <title>Plant Genome Project.</title>
        <authorList>
            <person name="Zhang R.-G."/>
        </authorList>
    </citation>
    <scope>NUCLEOTIDE SEQUENCE</scope>
    <source>
        <strain evidence="1">AT1</strain>
    </source>
</reference>
<accession>A0ACC0M360</accession>
<gene>
    <name evidence="1" type="ORF">RHMOL_Rhmol10G0163000</name>
</gene>
<name>A0ACC0M360_RHOML</name>
<evidence type="ECO:0000313" key="1">
    <source>
        <dbReference type="EMBL" id="KAI8535297.1"/>
    </source>
</evidence>
<keyword evidence="2" id="KW-1185">Reference proteome</keyword>
<organism evidence="1 2">
    <name type="scientific">Rhododendron molle</name>
    <name type="common">Chinese azalea</name>
    <name type="synonym">Azalea mollis</name>
    <dbReference type="NCBI Taxonomy" id="49168"/>
    <lineage>
        <taxon>Eukaryota</taxon>
        <taxon>Viridiplantae</taxon>
        <taxon>Streptophyta</taxon>
        <taxon>Embryophyta</taxon>
        <taxon>Tracheophyta</taxon>
        <taxon>Spermatophyta</taxon>
        <taxon>Magnoliopsida</taxon>
        <taxon>eudicotyledons</taxon>
        <taxon>Gunneridae</taxon>
        <taxon>Pentapetalae</taxon>
        <taxon>asterids</taxon>
        <taxon>Ericales</taxon>
        <taxon>Ericaceae</taxon>
        <taxon>Ericoideae</taxon>
        <taxon>Rhodoreae</taxon>
        <taxon>Rhododendron</taxon>
    </lineage>
</organism>
<evidence type="ECO:0000313" key="2">
    <source>
        <dbReference type="Proteomes" id="UP001062846"/>
    </source>
</evidence>
<protein>
    <submittedName>
        <fullName evidence="1">Uncharacterized protein</fullName>
    </submittedName>
</protein>
<dbReference type="EMBL" id="CM046397">
    <property type="protein sequence ID" value="KAI8535297.1"/>
    <property type="molecule type" value="Genomic_DNA"/>
</dbReference>
<dbReference type="Proteomes" id="UP001062846">
    <property type="component" value="Chromosome 10"/>
</dbReference>
<sequence length="139" mass="16023">MGNKFYTKFFQVREKVTALMLTKEAQKHGEDIIDYVKRFQDHIVDCTEAVKEKHKGPFYRQLVTHSGQSKRAIAIAMQCKLFVVISERSPNASGRSSAGDELDTDFEIWGGTQANFWRRVGCRFLRYGGLRASNWSMEH</sequence>